<dbReference type="EMBL" id="MGFD01000026">
    <property type="protein sequence ID" value="OGL98580.1"/>
    <property type="molecule type" value="Genomic_DNA"/>
</dbReference>
<protein>
    <submittedName>
        <fullName evidence="2">Uncharacterized protein</fullName>
    </submittedName>
</protein>
<accession>A0A1F7W732</accession>
<reference evidence="2 3" key="1">
    <citation type="journal article" date="2016" name="Nat. Commun.">
        <title>Thousands of microbial genomes shed light on interconnected biogeochemical processes in an aquifer system.</title>
        <authorList>
            <person name="Anantharaman K."/>
            <person name="Brown C.T."/>
            <person name="Hug L.A."/>
            <person name="Sharon I."/>
            <person name="Castelle C.J."/>
            <person name="Probst A.J."/>
            <person name="Thomas B.C."/>
            <person name="Singh A."/>
            <person name="Wilkins M.J."/>
            <person name="Karaoz U."/>
            <person name="Brodie E.L."/>
            <person name="Williams K.H."/>
            <person name="Hubbard S.S."/>
            <person name="Banfield J.F."/>
        </authorList>
    </citation>
    <scope>NUCLEOTIDE SEQUENCE [LARGE SCALE GENOMIC DNA]</scope>
</reference>
<dbReference type="AlphaFoldDB" id="A0A1F7W732"/>
<feature type="transmembrane region" description="Helical" evidence="1">
    <location>
        <begin position="35"/>
        <end position="53"/>
    </location>
</feature>
<dbReference type="STRING" id="1802421.A2318_00580"/>
<organism evidence="2 3">
    <name type="scientific">Candidatus Uhrbacteria bacterium RIFOXYB2_FULL_45_11</name>
    <dbReference type="NCBI Taxonomy" id="1802421"/>
    <lineage>
        <taxon>Bacteria</taxon>
        <taxon>Candidatus Uhriibacteriota</taxon>
    </lineage>
</organism>
<evidence type="ECO:0000313" key="2">
    <source>
        <dbReference type="EMBL" id="OGL98580.1"/>
    </source>
</evidence>
<proteinExistence type="predicted"/>
<sequence length="61" mass="6927">MLRESLLMILGAILIWRGVWILLDLIDNRFLGGTHVWSSVVGIILGVIMVYFADRDLEDVV</sequence>
<keyword evidence="1" id="KW-0472">Membrane</keyword>
<evidence type="ECO:0000256" key="1">
    <source>
        <dbReference type="SAM" id="Phobius"/>
    </source>
</evidence>
<gene>
    <name evidence="2" type="ORF">A2318_00580</name>
</gene>
<feature type="transmembrane region" description="Helical" evidence="1">
    <location>
        <begin position="6"/>
        <end position="23"/>
    </location>
</feature>
<evidence type="ECO:0000313" key="3">
    <source>
        <dbReference type="Proteomes" id="UP000177331"/>
    </source>
</evidence>
<comment type="caution">
    <text evidence="2">The sequence shown here is derived from an EMBL/GenBank/DDBJ whole genome shotgun (WGS) entry which is preliminary data.</text>
</comment>
<keyword evidence="1" id="KW-1133">Transmembrane helix</keyword>
<name>A0A1F7W732_9BACT</name>
<dbReference type="Proteomes" id="UP000177331">
    <property type="component" value="Unassembled WGS sequence"/>
</dbReference>
<keyword evidence="1" id="KW-0812">Transmembrane</keyword>